<proteinExistence type="predicted"/>
<name>A0AA39FN89_9HYME</name>
<reference evidence="1" key="1">
    <citation type="journal article" date="2023" name="bioRxiv">
        <title>Scaffold-level genome assemblies of two parasitoid biocontrol wasps reveal the parthenogenesis mechanism and an associated novel virus.</title>
        <authorList>
            <person name="Inwood S."/>
            <person name="Skelly J."/>
            <person name="Guhlin J."/>
            <person name="Harrop T."/>
            <person name="Goldson S."/>
            <person name="Dearden P."/>
        </authorList>
    </citation>
    <scope>NUCLEOTIDE SEQUENCE</scope>
    <source>
        <strain evidence="1">Irish</strain>
        <tissue evidence="1">Whole body</tissue>
    </source>
</reference>
<accession>A0AA39FN89</accession>
<dbReference type="EMBL" id="JAQQBS010000002">
    <property type="protein sequence ID" value="KAK0172747.1"/>
    <property type="molecule type" value="Genomic_DNA"/>
</dbReference>
<reference evidence="1" key="2">
    <citation type="submission" date="2023-03" db="EMBL/GenBank/DDBJ databases">
        <authorList>
            <person name="Inwood S.N."/>
            <person name="Skelly J.G."/>
            <person name="Guhlin J."/>
            <person name="Harrop T.W.R."/>
            <person name="Goldson S.G."/>
            <person name="Dearden P.K."/>
        </authorList>
    </citation>
    <scope>NUCLEOTIDE SEQUENCE</scope>
    <source>
        <strain evidence="1">Irish</strain>
        <tissue evidence="1">Whole body</tissue>
    </source>
</reference>
<evidence type="ECO:0000313" key="2">
    <source>
        <dbReference type="Proteomes" id="UP001168990"/>
    </source>
</evidence>
<protein>
    <submittedName>
        <fullName evidence="1">Uncharacterized protein</fullName>
    </submittedName>
</protein>
<sequence>MTANSLVTFDEFASAIVEACPPQMSMKSFLASITSEGPKEKHSNWIKVCDNIRQAKALTSTSKSWRKNIHKAFITNLGPIEILIWKKMIKQPVNPEDAADVYAALNGLLDNARAELERISAAHISN</sequence>
<keyword evidence="2" id="KW-1185">Reference proteome</keyword>
<comment type="caution">
    <text evidence="1">The sequence shown here is derived from an EMBL/GenBank/DDBJ whole genome shotgun (WGS) entry which is preliminary data.</text>
</comment>
<evidence type="ECO:0000313" key="1">
    <source>
        <dbReference type="EMBL" id="KAK0172747.1"/>
    </source>
</evidence>
<gene>
    <name evidence="1" type="ORF">PV328_006026</name>
</gene>
<dbReference type="AlphaFoldDB" id="A0AA39FN89"/>
<organism evidence="1 2">
    <name type="scientific">Microctonus aethiopoides</name>
    <dbReference type="NCBI Taxonomy" id="144406"/>
    <lineage>
        <taxon>Eukaryota</taxon>
        <taxon>Metazoa</taxon>
        <taxon>Ecdysozoa</taxon>
        <taxon>Arthropoda</taxon>
        <taxon>Hexapoda</taxon>
        <taxon>Insecta</taxon>
        <taxon>Pterygota</taxon>
        <taxon>Neoptera</taxon>
        <taxon>Endopterygota</taxon>
        <taxon>Hymenoptera</taxon>
        <taxon>Apocrita</taxon>
        <taxon>Ichneumonoidea</taxon>
        <taxon>Braconidae</taxon>
        <taxon>Euphorinae</taxon>
        <taxon>Microctonus</taxon>
    </lineage>
</organism>
<dbReference type="Proteomes" id="UP001168990">
    <property type="component" value="Unassembled WGS sequence"/>
</dbReference>